<feature type="signal peptide" evidence="1">
    <location>
        <begin position="1"/>
        <end position="27"/>
    </location>
</feature>
<sequence length="149" mass="16748">MNFKEKIMLKKVILASSLVLFTASSFAYSLAEKEKHQRYETEVSSQVSALNKTCGSEIKVSFDWSTFTKEQLDTIGIDGYSKEMLKGIANVCEHSELAKQSVGEKIKHITYSYTKPRVIELKEGSLSLGMDFDAANDTKAVEEYLMNNL</sequence>
<dbReference type="eggNOG" id="ENOG5033ZW5">
    <property type="taxonomic scope" value="Bacteria"/>
</dbReference>
<protein>
    <submittedName>
        <fullName evidence="2">Uncharacterized protein</fullName>
    </submittedName>
</protein>
<dbReference type="EMBL" id="ABXW01000053">
    <property type="protein sequence ID" value="EEB44996.1"/>
    <property type="molecule type" value="Genomic_DNA"/>
</dbReference>
<gene>
    <name evidence="2" type="ORF">PROVALCAL_03021</name>
</gene>
<reference evidence="2 3" key="1">
    <citation type="submission" date="2008-10" db="EMBL/GenBank/DDBJ databases">
        <title>Draft genome sequence of Providencia alcalifaciens (DSM 30120).</title>
        <authorList>
            <person name="Sudarsanam P."/>
            <person name="Ley R."/>
            <person name="Guruge J."/>
            <person name="Turnbaugh P.J."/>
            <person name="Mahowald M."/>
            <person name="Liep D."/>
            <person name="Gordon J."/>
        </authorList>
    </citation>
    <scope>NUCLEOTIDE SEQUENCE [LARGE SCALE GENOMIC DNA]</scope>
    <source>
        <strain evidence="2 3">DSM 30120</strain>
    </source>
</reference>
<accession>B6XI33</accession>
<name>B6XI33_9GAMM</name>
<keyword evidence="1" id="KW-0732">Signal</keyword>
<organism evidence="2 3">
    <name type="scientific">Providencia alcalifaciens DSM 30120</name>
    <dbReference type="NCBI Taxonomy" id="520999"/>
    <lineage>
        <taxon>Bacteria</taxon>
        <taxon>Pseudomonadati</taxon>
        <taxon>Pseudomonadota</taxon>
        <taxon>Gammaproteobacteria</taxon>
        <taxon>Enterobacterales</taxon>
        <taxon>Morganellaceae</taxon>
        <taxon>Providencia</taxon>
    </lineage>
</organism>
<dbReference type="Proteomes" id="UP000003729">
    <property type="component" value="Unassembled WGS sequence"/>
</dbReference>
<proteinExistence type="predicted"/>
<reference evidence="2 3" key="2">
    <citation type="submission" date="2008-10" db="EMBL/GenBank/DDBJ databases">
        <authorList>
            <person name="Fulton L."/>
            <person name="Clifton S."/>
            <person name="Fulton B."/>
            <person name="Xu J."/>
            <person name="Minx P."/>
            <person name="Pepin K.H."/>
            <person name="Johnson M."/>
            <person name="Bhonagiri V."/>
            <person name="Nash W.E."/>
            <person name="Mardis E.R."/>
            <person name="Wilson R.K."/>
        </authorList>
    </citation>
    <scope>NUCLEOTIDE SEQUENCE [LARGE SCALE GENOMIC DNA]</scope>
    <source>
        <strain evidence="2 3">DSM 30120</strain>
    </source>
</reference>
<evidence type="ECO:0000313" key="3">
    <source>
        <dbReference type="Proteomes" id="UP000003729"/>
    </source>
</evidence>
<evidence type="ECO:0000313" key="2">
    <source>
        <dbReference type="EMBL" id="EEB44996.1"/>
    </source>
</evidence>
<evidence type="ECO:0000256" key="1">
    <source>
        <dbReference type="SAM" id="SignalP"/>
    </source>
</evidence>
<dbReference type="AlphaFoldDB" id="B6XI33"/>
<feature type="chain" id="PRO_5002852600" evidence="1">
    <location>
        <begin position="28"/>
        <end position="149"/>
    </location>
</feature>
<comment type="caution">
    <text evidence="2">The sequence shown here is derived from an EMBL/GenBank/DDBJ whole genome shotgun (WGS) entry which is preliminary data.</text>
</comment>